<evidence type="ECO:0000256" key="2">
    <source>
        <dbReference type="ARBA" id="ARBA00022475"/>
    </source>
</evidence>
<feature type="transmembrane region" description="Helical" evidence="6">
    <location>
        <begin position="91"/>
        <end position="110"/>
    </location>
</feature>
<evidence type="ECO:0000313" key="7">
    <source>
        <dbReference type="EMBL" id="OCA70482.1"/>
    </source>
</evidence>
<comment type="subcellular location">
    <subcellularLocation>
        <location evidence="1">Cell membrane</location>
        <topology evidence="1">Multi-pass membrane protein</topology>
    </subcellularLocation>
</comment>
<feature type="transmembrane region" description="Helical" evidence="6">
    <location>
        <begin position="345"/>
        <end position="364"/>
    </location>
</feature>
<dbReference type="AlphaFoldDB" id="A0A1B8ZFV3"/>
<evidence type="ECO:0000256" key="6">
    <source>
        <dbReference type="SAM" id="Phobius"/>
    </source>
</evidence>
<keyword evidence="2" id="KW-1003">Cell membrane</keyword>
<evidence type="ECO:0000256" key="4">
    <source>
        <dbReference type="ARBA" id="ARBA00022989"/>
    </source>
</evidence>
<dbReference type="PANTHER" id="PTHR30250:SF26">
    <property type="entry name" value="PSMA PROTEIN"/>
    <property type="match status" value="1"/>
</dbReference>
<feature type="transmembrane region" description="Helical" evidence="6">
    <location>
        <begin position="474"/>
        <end position="494"/>
    </location>
</feature>
<comment type="caution">
    <text evidence="7">The sequence shown here is derived from an EMBL/GenBank/DDBJ whole genome shotgun (WGS) entry which is preliminary data.</text>
</comment>
<evidence type="ECO:0000256" key="5">
    <source>
        <dbReference type="ARBA" id="ARBA00023136"/>
    </source>
</evidence>
<protein>
    <recommendedName>
        <fullName evidence="9">Sugar transporter</fullName>
    </recommendedName>
</protein>
<dbReference type="GO" id="GO:0005886">
    <property type="term" value="C:plasma membrane"/>
    <property type="evidence" value="ECO:0007669"/>
    <property type="project" value="UniProtKB-SubCell"/>
</dbReference>
<feature type="transmembrane region" description="Helical" evidence="6">
    <location>
        <begin position="316"/>
        <end position="339"/>
    </location>
</feature>
<evidence type="ECO:0000313" key="8">
    <source>
        <dbReference type="Proteomes" id="UP000092651"/>
    </source>
</evidence>
<feature type="transmembrane region" description="Helical" evidence="6">
    <location>
        <begin position="406"/>
        <end position="428"/>
    </location>
</feature>
<feature type="transmembrane region" description="Helical" evidence="6">
    <location>
        <begin position="155"/>
        <end position="177"/>
    </location>
</feature>
<feature type="transmembrane region" description="Helical" evidence="6">
    <location>
        <begin position="48"/>
        <end position="70"/>
    </location>
</feature>
<feature type="transmembrane region" description="Helical" evidence="6">
    <location>
        <begin position="376"/>
        <end position="400"/>
    </location>
</feature>
<evidence type="ECO:0008006" key="9">
    <source>
        <dbReference type="Google" id="ProtNLM"/>
    </source>
</evidence>
<dbReference type="EMBL" id="MAYH01000034">
    <property type="protein sequence ID" value="OCA70482.1"/>
    <property type="molecule type" value="Genomic_DNA"/>
</dbReference>
<organism evidence="7 8">
    <name type="scientific">Chryseobacterium artocarpi</name>
    <dbReference type="NCBI Taxonomy" id="1414727"/>
    <lineage>
        <taxon>Bacteria</taxon>
        <taxon>Pseudomonadati</taxon>
        <taxon>Bacteroidota</taxon>
        <taxon>Flavobacteriia</taxon>
        <taxon>Flavobacteriales</taxon>
        <taxon>Weeksellaceae</taxon>
        <taxon>Chryseobacterium group</taxon>
        <taxon>Chryseobacterium</taxon>
    </lineage>
</organism>
<keyword evidence="8" id="KW-1185">Reference proteome</keyword>
<dbReference type="RefSeq" id="WP_065394900.1">
    <property type="nucleotide sequence ID" value="NZ_MAYH01000034.1"/>
</dbReference>
<evidence type="ECO:0000256" key="1">
    <source>
        <dbReference type="ARBA" id="ARBA00004651"/>
    </source>
</evidence>
<feature type="transmembrane region" description="Helical" evidence="6">
    <location>
        <begin position="241"/>
        <end position="261"/>
    </location>
</feature>
<feature type="transmembrane region" description="Helical" evidence="6">
    <location>
        <begin position="122"/>
        <end position="143"/>
    </location>
</feature>
<reference evidence="7 8" key="1">
    <citation type="submission" date="2016-07" db="EMBL/GenBank/DDBJ databases">
        <authorList>
            <person name="Jeong J.-J."/>
            <person name="Kim D.W."/>
            <person name="Sang M.K."/>
            <person name="Choi I.-G."/>
            <person name="Kim K.D."/>
        </authorList>
    </citation>
    <scope>NUCLEOTIDE SEQUENCE [LARGE SCALE GENOMIC DNA]</scope>
    <source>
        <strain evidence="7 8">UTM-3</strain>
    </source>
</reference>
<accession>A0A1B8ZFV3</accession>
<feature type="transmembrane region" description="Helical" evidence="6">
    <location>
        <begin position="183"/>
        <end position="205"/>
    </location>
</feature>
<sequence>MSRSRNSLFNIIFSVFFYLIILILTFFYRKSFVSNLNNEILGLNTTLTNLLSFLNLAELGVGAAVTYFLYQPLHERNSNKIKEIIEILKGIYSKIGFIVLLVGVVISLFFKIIFSDVDIPNWIIFSTYFVLLFSSLFSYFFNYKQILLLADQKNYINIFIFQGSRAIKVLLQIFVLKYGITGYIYWIALEALYPIFSSILLHYFVQRSYKNILANKSINTQDESERKELSEKIYSKTKQLFFHKLAGFILIQGSPLIIYFYTDLNSVAIYGNYLVVITGITTVVTMIFSSITPSVGHFLISNKIENNYKLYREVQIIELLLVSVICLVYFVLVNHFMIFWMGGKYIFPESTILLMTVFIFLSLVRVNDTFLTANGLFSDIYAPIIELIINFVCSVIFGYFWGINGVLIAINLSLFVIVFCWKPVFLNYKYFNRSLLRYFVTIFMSTTLLILLYFISKMFVDKFLKFDLLIENLIIVFITIVTYILILFCFNLTFRELLKKIISHVLILVNKKVLK</sequence>
<dbReference type="PANTHER" id="PTHR30250">
    <property type="entry name" value="PST FAMILY PREDICTED COLANIC ACID TRANSPORTER"/>
    <property type="match status" value="1"/>
</dbReference>
<dbReference type="InterPro" id="IPR050833">
    <property type="entry name" value="Poly_Biosynth_Transport"/>
</dbReference>
<feature type="transmembrane region" description="Helical" evidence="6">
    <location>
        <begin position="7"/>
        <end position="28"/>
    </location>
</feature>
<name>A0A1B8ZFV3_9FLAO</name>
<dbReference type="OrthoDB" id="8609648at2"/>
<keyword evidence="5 6" id="KW-0472">Membrane</keyword>
<keyword evidence="4 6" id="KW-1133">Transmembrane helix</keyword>
<gene>
    <name evidence="7" type="ORF">BBI01_11010</name>
</gene>
<keyword evidence="3 6" id="KW-0812">Transmembrane</keyword>
<evidence type="ECO:0000256" key="3">
    <source>
        <dbReference type="ARBA" id="ARBA00022692"/>
    </source>
</evidence>
<feature type="transmembrane region" description="Helical" evidence="6">
    <location>
        <begin position="435"/>
        <end position="454"/>
    </location>
</feature>
<feature type="transmembrane region" description="Helical" evidence="6">
    <location>
        <begin position="273"/>
        <end position="295"/>
    </location>
</feature>
<proteinExistence type="predicted"/>
<dbReference type="Proteomes" id="UP000092651">
    <property type="component" value="Unassembled WGS sequence"/>
</dbReference>